<dbReference type="PANTHER" id="PTHR46825:SF9">
    <property type="entry name" value="BETA-LACTAMASE-RELATED DOMAIN-CONTAINING PROTEIN"/>
    <property type="match status" value="1"/>
</dbReference>
<dbReference type="SUPFAM" id="SSF56601">
    <property type="entry name" value="beta-lactamase/transpeptidase-like"/>
    <property type="match status" value="1"/>
</dbReference>
<gene>
    <name evidence="2" type="ORF">Tcan_15531</name>
</gene>
<name>A0A0B2W1D8_TOXCA</name>
<feature type="domain" description="Beta-lactamase-related" evidence="1">
    <location>
        <begin position="16"/>
        <end position="191"/>
    </location>
</feature>
<dbReference type="AlphaFoldDB" id="A0A0B2W1D8"/>
<accession>A0A0B2W1D8</accession>
<proteinExistence type="predicted"/>
<evidence type="ECO:0000259" key="1">
    <source>
        <dbReference type="Pfam" id="PF00144"/>
    </source>
</evidence>
<dbReference type="InterPro" id="IPR012338">
    <property type="entry name" value="Beta-lactam/transpept-like"/>
</dbReference>
<dbReference type="STRING" id="6265.A0A0B2W1D8"/>
<comment type="caution">
    <text evidence="2">The sequence shown here is derived from an EMBL/GenBank/DDBJ whole genome shotgun (WGS) entry which is preliminary data.</text>
</comment>
<dbReference type="InterPro" id="IPR050491">
    <property type="entry name" value="AmpC-like"/>
</dbReference>
<evidence type="ECO:0000313" key="2">
    <source>
        <dbReference type="EMBL" id="KHN87432.1"/>
    </source>
</evidence>
<dbReference type="OMA" id="THWMHRI"/>
<dbReference type="OrthoDB" id="5946976at2759"/>
<dbReference type="Gene3D" id="3.40.710.10">
    <property type="entry name" value="DD-peptidase/beta-lactamase superfamily"/>
    <property type="match status" value="1"/>
</dbReference>
<protein>
    <recommendedName>
        <fullName evidence="1">Beta-lactamase-related domain-containing protein</fullName>
    </recommendedName>
</protein>
<keyword evidence="3" id="KW-1185">Reference proteome</keyword>
<organism evidence="2 3">
    <name type="scientific">Toxocara canis</name>
    <name type="common">Canine roundworm</name>
    <dbReference type="NCBI Taxonomy" id="6265"/>
    <lineage>
        <taxon>Eukaryota</taxon>
        <taxon>Metazoa</taxon>
        <taxon>Ecdysozoa</taxon>
        <taxon>Nematoda</taxon>
        <taxon>Chromadorea</taxon>
        <taxon>Rhabditida</taxon>
        <taxon>Spirurina</taxon>
        <taxon>Ascaridomorpha</taxon>
        <taxon>Ascaridoidea</taxon>
        <taxon>Toxocaridae</taxon>
        <taxon>Toxocara</taxon>
    </lineage>
</organism>
<dbReference type="PANTHER" id="PTHR46825">
    <property type="entry name" value="D-ALANYL-D-ALANINE-CARBOXYPEPTIDASE/ENDOPEPTIDASE AMPH"/>
    <property type="match status" value="1"/>
</dbReference>
<dbReference type="Proteomes" id="UP000031036">
    <property type="component" value="Unassembled WGS sequence"/>
</dbReference>
<dbReference type="Pfam" id="PF00144">
    <property type="entry name" value="Beta-lactamase"/>
    <property type="match status" value="1"/>
</dbReference>
<sequence>MNETRKRRKDLNQTEFLSWLLDSHPMRRLPGQKHLYSNIGYIFLGRIIEVLSERTYEEFVRQEIFQPLNFSARIGRKQRNNRQDFEVSYYSPDNANPYFNWDPERMDSAAGWVLSASEIAMLMYDLASKRETGQYSLLWHPSERRADYGRGLQLAPEPGTAYHLGSIAGTESIAFCAPNFALGIIINMRGAQENYLTHWMHRIATLLRIRYLH</sequence>
<evidence type="ECO:0000313" key="3">
    <source>
        <dbReference type="Proteomes" id="UP000031036"/>
    </source>
</evidence>
<reference evidence="2 3" key="1">
    <citation type="submission" date="2014-11" db="EMBL/GenBank/DDBJ databases">
        <title>Genetic blueprint of the zoonotic pathogen Toxocara canis.</title>
        <authorList>
            <person name="Zhu X.-Q."/>
            <person name="Korhonen P.K."/>
            <person name="Cai H."/>
            <person name="Young N.D."/>
            <person name="Nejsum P."/>
            <person name="von Samson-Himmelstjerna G."/>
            <person name="Boag P.R."/>
            <person name="Tan P."/>
            <person name="Li Q."/>
            <person name="Min J."/>
            <person name="Yang Y."/>
            <person name="Wang X."/>
            <person name="Fang X."/>
            <person name="Hall R.S."/>
            <person name="Hofmann A."/>
            <person name="Sternberg P.W."/>
            <person name="Jex A.R."/>
            <person name="Gasser R.B."/>
        </authorList>
    </citation>
    <scope>NUCLEOTIDE SEQUENCE [LARGE SCALE GENOMIC DNA]</scope>
    <source>
        <strain evidence="2">PN_DK_2014</strain>
    </source>
</reference>
<dbReference type="EMBL" id="JPKZ01000429">
    <property type="protein sequence ID" value="KHN87432.1"/>
    <property type="molecule type" value="Genomic_DNA"/>
</dbReference>
<dbReference type="InterPro" id="IPR001466">
    <property type="entry name" value="Beta-lactam-related"/>
</dbReference>